<gene>
    <name evidence="9" type="ORF">TorRG33x02_229560</name>
</gene>
<keyword evidence="7" id="KW-1133">Transmembrane helix</keyword>
<keyword evidence="3" id="KW-0378">Hydrolase</keyword>
<name>A0A2P5E6R4_TREOI</name>
<dbReference type="Proteomes" id="UP000237000">
    <property type="component" value="Unassembled WGS sequence"/>
</dbReference>
<dbReference type="InParanoid" id="A0A2P5E6R4"/>
<dbReference type="GO" id="GO:0016887">
    <property type="term" value="F:ATP hydrolysis activity"/>
    <property type="evidence" value="ECO:0007669"/>
    <property type="project" value="InterPro"/>
</dbReference>
<feature type="domain" description="AAA+ ATPase" evidence="8">
    <location>
        <begin position="223"/>
        <end position="359"/>
    </location>
</feature>
<dbReference type="InterPro" id="IPR050747">
    <property type="entry name" value="Mitochondrial_chaperone_BCS1"/>
</dbReference>
<accession>A0A2P5E6R4</accession>
<keyword evidence="7" id="KW-0812">Transmembrane</keyword>
<keyword evidence="10" id="KW-1185">Reference proteome</keyword>
<dbReference type="InterPro" id="IPR003959">
    <property type="entry name" value="ATPase_AAA_core"/>
</dbReference>
<dbReference type="OrthoDB" id="10251412at2759"/>
<dbReference type="STRING" id="63057.A0A2P5E6R4"/>
<dbReference type="InterPro" id="IPR027417">
    <property type="entry name" value="P-loop_NTPase"/>
</dbReference>
<comment type="similarity">
    <text evidence="2">Belongs to the AAA ATPase family. BCS1 subfamily.</text>
</comment>
<evidence type="ECO:0000256" key="6">
    <source>
        <dbReference type="SAM" id="MobiDB-lite"/>
    </source>
</evidence>
<dbReference type="InterPro" id="IPR058017">
    <property type="entry name" value="At3g28540-like_C"/>
</dbReference>
<dbReference type="GO" id="GO:0006950">
    <property type="term" value="P:response to stress"/>
    <property type="evidence" value="ECO:0007669"/>
    <property type="project" value="UniProtKB-ARBA"/>
</dbReference>
<dbReference type="SMART" id="SM00382">
    <property type="entry name" value="AAA"/>
    <property type="match status" value="1"/>
</dbReference>
<evidence type="ECO:0000313" key="10">
    <source>
        <dbReference type="Proteomes" id="UP000237000"/>
    </source>
</evidence>
<evidence type="ECO:0000256" key="1">
    <source>
        <dbReference type="ARBA" id="ARBA00001946"/>
    </source>
</evidence>
<evidence type="ECO:0000256" key="2">
    <source>
        <dbReference type="ARBA" id="ARBA00007448"/>
    </source>
</evidence>
<evidence type="ECO:0000256" key="3">
    <source>
        <dbReference type="ARBA" id="ARBA00022801"/>
    </source>
</evidence>
<reference evidence="10" key="1">
    <citation type="submission" date="2016-06" db="EMBL/GenBank/DDBJ databases">
        <title>Parallel loss of symbiosis genes in relatives of nitrogen-fixing non-legume Parasponia.</title>
        <authorList>
            <person name="Van Velzen R."/>
            <person name="Holmer R."/>
            <person name="Bu F."/>
            <person name="Rutten L."/>
            <person name="Van Zeijl A."/>
            <person name="Liu W."/>
            <person name="Santuari L."/>
            <person name="Cao Q."/>
            <person name="Sharma T."/>
            <person name="Shen D."/>
            <person name="Roswanjaya Y."/>
            <person name="Wardhani T."/>
            <person name="Kalhor M.S."/>
            <person name="Jansen J."/>
            <person name="Van den Hoogen J."/>
            <person name="Gungor B."/>
            <person name="Hartog M."/>
            <person name="Hontelez J."/>
            <person name="Verver J."/>
            <person name="Yang W.-C."/>
            <person name="Schijlen E."/>
            <person name="Repin R."/>
            <person name="Schilthuizen M."/>
            <person name="Schranz E."/>
            <person name="Heidstra R."/>
            <person name="Miyata K."/>
            <person name="Fedorova E."/>
            <person name="Kohlen W."/>
            <person name="Bisseling T."/>
            <person name="Smit S."/>
            <person name="Geurts R."/>
        </authorList>
    </citation>
    <scope>NUCLEOTIDE SEQUENCE [LARGE SCALE GENOMIC DNA]</scope>
    <source>
        <strain evidence="10">cv. RG33-2</strain>
    </source>
</reference>
<evidence type="ECO:0000313" key="9">
    <source>
        <dbReference type="EMBL" id="PON81216.1"/>
    </source>
</evidence>
<feature type="region of interest" description="Disordered" evidence="6">
    <location>
        <begin position="477"/>
        <end position="498"/>
    </location>
</feature>
<dbReference type="EMBL" id="JXTC01000221">
    <property type="protein sequence ID" value="PON81216.1"/>
    <property type="molecule type" value="Genomic_DNA"/>
</dbReference>
<dbReference type="Pfam" id="PF14363">
    <property type="entry name" value="AAA_assoc"/>
    <property type="match status" value="1"/>
</dbReference>
<dbReference type="InterPro" id="IPR025753">
    <property type="entry name" value="AAA_N_dom"/>
</dbReference>
<feature type="transmembrane region" description="Helical" evidence="7">
    <location>
        <begin position="6"/>
        <end position="33"/>
    </location>
</feature>
<proteinExistence type="inferred from homology"/>
<organism evidence="9 10">
    <name type="scientific">Trema orientale</name>
    <name type="common">Charcoal tree</name>
    <name type="synonym">Celtis orientalis</name>
    <dbReference type="NCBI Taxonomy" id="63057"/>
    <lineage>
        <taxon>Eukaryota</taxon>
        <taxon>Viridiplantae</taxon>
        <taxon>Streptophyta</taxon>
        <taxon>Embryophyta</taxon>
        <taxon>Tracheophyta</taxon>
        <taxon>Spermatophyta</taxon>
        <taxon>Magnoliopsida</taxon>
        <taxon>eudicotyledons</taxon>
        <taxon>Gunneridae</taxon>
        <taxon>Pentapetalae</taxon>
        <taxon>rosids</taxon>
        <taxon>fabids</taxon>
        <taxon>Rosales</taxon>
        <taxon>Cannabaceae</taxon>
        <taxon>Trema</taxon>
    </lineage>
</organism>
<dbReference type="Gene3D" id="3.40.50.300">
    <property type="entry name" value="P-loop containing nucleotide triphosphate hydrolases"/>
    <property type="match status" value="1"/>
</dbReference>
<dbReference type="AlphaFoldDB" id="A0A2P5E6R4"/>
<dbReference type="PANTHER" id="PTHR23070">
    <property type="entry name" value="BCS1 AAA-TYPE ATPASE"/>
    <property type="match status" value="1"/>
</dbReference>
<dbReference type="GO" id="GO:0005524">
    <property type="term" value="F:ATP binding"/>
    <property type="evidence" value="ECO:0007669"/>
    <property type="project" value="InterPro"/>
</dbReference>
<keyword evidence="7" id="KW-0472">Membrane</keyword>
<comment type="caution">
    <text evidence="9">The sequence shown here is derived from an EMBL/GenBank/DDBJ whole genome shotgun (WGS) entry which is preliminary data.</text>
</comment>
<comment type="cofactor">
    <cofactor evidence="1">
        <name>Mg(2+)</name>
        <dbReference type="ChEBI" id="CHEBI:18420"/>
    </cofactor>
</comment>
<sequence length="498" mass="55879">MGLAALVIYLFVFIALLLVLRFLSKTSLVLILVRTWQSFMDRFHVYQLYKVPQYNDHFQENQLYRQVSTYLNSLPSVEDSDSTNLFSGSKSNDIFFHLDASQSVRDTFLSARVRWTNQRSEPDGIRSLVLRIKRSDKKRVFRQYFQHILSVSDEIEQRKKEIKLHLNLNRSTSGGERWRSTPFNHPASFETVVVDADLKTKIKSDLELFLKSKQYYHRLGRVWKRSYLLYGPSGTGKTSFVAAMARFLGYDVFDIDITRVSDDSDLKTLLLQTTPKSMIVVEDLDRFLAGKFAASASPSSASGGGGVSLSGLLNFMDGIISCCGEERVLVFTMNGKDQIDPTVMRPGRIDVHIHFPLCDFSAFKGLASSYLGLKEHKLFPQVEEIFQTGASLSPAEIGELMISNRTSPSRALKSVISALQSSGSKTTAPQRLSSSGSGRSGDESGEPGSVFCRESIHTVREFRKLYGLLRLGSRRKEEPIVDLGSADNSNKEGSRHEG</sequence>
<feature type="compositionally biased region" description="Polar residues" evidence="6">
    <location>
        <begin position="418"/>
        <end position="432"/>
    </location>
</feature>
<feature type="region of interest" description="Disordered" evidence="6">
    <location>
        <begin position="418"/>
        <end position="450"/>
    </location>
</feature>
<evidence type="ECO:0000256" key="5">
    <source>
        <dbReference type="ARBA" id="ARBA00049360"/>
    </source>
</evidence>
<evidence type="ECO:0000256" key="4">
    <source>
        <dbReference type="ARBA" id="ARBA00022842"/>
    </source>
</evidence>
<feature type="compositionally biased region" description="Basic and acidic residues" evidence="6">
    <location>
        <begin position="489"/>
        <end position="498"/>
    </location>
</feature>
<keyword evidence="4" id="KW-0460">Magnesium</keyword>
<dbReference type="SUPFAM" id="SSF52540">
    <property type="entry name" value="P-loop containing nucleoside triphosphate hydrolases"/>
    <property type="match status" value="1"/>
</dbReference>
<dbReference type="Pfam" id="PF25568">
    <property type="entry name" value="AAA_lid_At3g28540"/>
    <property type="match status" value="1"/>
</dbReference>
<dbReference type="InterPro" id="IPR003593">
    <property type="entry name" value="AAA+_ATPase"/>
</dbReference>
<evidence type="ECO:0000256" key="7">
    <source>
        <dbReference type="SAM" id="Phobius"/>
    </source>
</evidence>
<evidence type="ECO:0000259" key="8">
    <source>
        <dbReference type="SMART" id="SM00382"/>
    </source>
</evidence>
<comment type="catalytic activity">
    <reaction evidence="5">
        <text>ATP + H2O = ADP + phosphate + H(+)</text>
        <dbReference type="Rhea" id="RHEA:13065"/>
        <dbReference type="ChEBI" id="CHEBI:15377"/>
        <dbReference type="ChEBI" id="CHEBI:15378"/>
        <dbReference type="ChEBI" id="CHEBI:30616"/>
        <dbReference type="ChEBI" id="CHEBI:43474"/>
        <dbReference type="ChEBI" id="CHEBI:456216"/>
    </reaction>
</comment>
<dbReference type="Pfam" id="PF00004">
    <property type="entry name" value="AAA"/>
    <property type="match status" value="1"/>
</dbReference>
<protein>
    <submittedName>
        <fullName evidence="9">AAA-type ATPase</fullName>
    </submittedName>
</protein>